<comment type="caution">
    <text evidence="7">The sequence shown here is derived from an EMBL/GenBank/DDBJ whole genome shotgun (WGS) entry which is preliminary data.</text>
</comment>
<dbReference type="EMBL" id="JABFJV010000013">
    <property type="protein sequence ID" value="NOK32396.1"/>
    <property type="molecule type" value="Genomic_DNA"/>
</dbReference>
<evidence type="ECO:0000256" key="1">
    <source>
        <dbReference type="ARBA" id="ARBA00022729"/>
    </source>
</evidence>
<evidence type="ECO:0000256" key="2">
    <source>
        <dbReference type="ARBA" id="ARBA00023136"/>
    </source>
</evidence>
<keyword evidence="4" id="KW-0802">TPR repeat</keyword>
<dbReference type="NCBIfam" id="TIGR03302">
    <property type="entry name" value="OM_YfiO"/>
    <property type="match status" value="1"/>
</dbReference>
<dbReference type="InterPro" id="IPR011990">
    <property type="entry name" value="TPR-like_helical_dom_sf"/>
</dbReference>
<sequence>MRSAVLVLTALLMSSCAALSAGPAGEPDYAAQAAENLALGEAALEDKDFLKAEKYFDHVRTKFPYLEAAREAELKLADLDFAREMFPEARDKFDSFIKLHPTHPKVDYAAYRAALSYVEEFPSEFFALPPSYEKEQKPMYDALRAMTGFLRQYPDSQYAKDAKVHADDARQRLARHELYVASFYAKRERWKAVAQRLEGLLKDYPGTPLEEEALFDLHNAYVKLNDTERAQNTLREVLKRLPGTPAAQRAQKMLGS</sequence>
<protein>
    <submittedName>
        <fullName evidence="7">Outer membrane protein assembly factor BamD</fullName>
    </submittedName>
</protein>
<dbReference type="OrthoDB" id="9781894at2"/>
<dbReference type="SUPFAM" id="SSF48452">
    <property type="entry name" value="TPR-like"/>
    <property type="match status" value="1"/>
</dbReference>
<keyword evidence="8" id="KW-1185">Reference proteome</keyword>
<evidence type="ECO:0000313" key="8">
    <source>
        <dbReference type="Proteomes" id="UP000563426"/>
    </source>
</evidence>
<dbReference type="Proteomes" id="UP000563426">
    <property type="component" value="Unassembled WGS sequence"/>
</dbReference>
<dbReference type="HAMAP" id="MF_00922">
    <property type="entry name" value="OM_assembly_BamD"/>
    <property type="match status" value="1"/>
</dbReference>
<dbReference type="Pfam" id="PF13525">
    <property type="entry name" value="YfiO"/>
    <property type="match status" value="1"/>
</dbReference>
<dbReference type="InterPro" id="IPR017689">
    <property type="entry name" value="BamD"/>
</dbReference>
<evidence type="ECO:0000313" key="7">
    <source>
        <dbReference type="EMBL" id="NOK32396.1"/>
    </source>
</evidence>
<organism evidence="7 8">
    <name type="scientific">Corallococcus exercitus</name>
    <dbReference type="NCBI Taxonomy" id="2316736"/>
    <lineage>
        <taxon>Bacteria</taxon>
        <taxon>Pseudomonadati</taxon>
        <taxon>Myxococcota</taxon>
        <taxon>Myxococcia</taxon>
        <taxon>Myxococcales</taxon>
        <taxon>Cystobacterineae</taxon>
        <taxon>Myxococcaceae</taxon>
        <taxon>Corallococcus</taxon>
    </lineage>
</organism>
<keyword evidence="3" id="KW-0998">Cell outer membrane</keyword>
<dbReference type="RefSeq" id="WP_120526839.1">
    <property type="nucleotide sequence ID" value="NZ_JABFJV010000013.1"/>
</dbReference>
<dbReference type="AlphaFoldDB" id="A0A3A8HXN7"/>
<dbReference type="PROSITE" id="PS51257">
    <property type="entry name" value="PROKAR_LIPOPROTEIN"/>
    <property type="match status" value="1"/>
</dbReference>
<dbReference type="InterPro" id="IPR019734">
    <property type="entry name" value="TPR_rpt"/>
</dbReference>
<feature type="chain" id="PRO_5044075989" evidence="5">
    <location>
        <begin position="21"/>
        <end position="256"/>
    </location>
</feature>
<dbReference type="PROSITE" id="PS50005">
    <property type="entry name" value="TPR"/>
    <property type="match status" value="1"/>
</dbReference>
<accession>A0A3A8HXN7</accession>
<keyword evidence="2" id="KW-0472">Membrane</keyword>
<proteinExistence type="inferred from homology"/>
<feature type="domain" description="Outer membrane lipoprotein BamD-like" evidence="6">
    <location>
        <begin position="38"/>
        <end position="232"/>
    </location>
</feature>
<feature type="signal peptide" evidence="5">
    <location>
        <begin position="1"/>
        <end position="20"/>
    </location>
</feature>
<name>A0A3A8HXN7_9BACT</name>
<dbReference type="PANTHER" id="PTHR37423">
    <property type="entry name" value="SOLUBLE LYTIC MUREIN TRANSGLYCOSYLASE-RELATED"/>
    <property type="match status" value="1"/>
</dbReference>
<evidence type="ECO:0000256" key="5">
    <source>
        <dbReference type="SAM" id="SignalP"/>
    </source>
</evidence>
<keyword evidence="1 5" id="KW-0732">Signal</keyword>
<evidence type="ECO:0000256" key="4">
    <source>
        <dbReference type="PROSITE-ProRule" id="PRU00339"/>
    </source>
</evidence>
<reference evidence="7 8" key="1">
    <citation type="submission" date="2020-05" db="EMBL/GenBank/DDBJ databases">
        <authorList>
            <person name="Whitworth D."/>
        </authorList>
    </citation>
    <scope>NUCLEOTIDE SEQUENCE [LARGE SCALE GENOMIC DNA]</scope>
    <source>
        <strain evidence="7 8">AB043B</strain>
    </source>
</reference>
<evidence type="ECO:0000256" key="3">
    <source>
        <dbReference type="ARBA" id="ARBA00023237"/>
    </source>
</evidence>
<dbReference type="Gene3D" id="1.25.40.10">
    <property type="entry name" value="Tetratricopeptide repeat domain"/>
    <property type="match status" value="1"/>
</dbReference>
<evidence type="ECO:0000259" key="6">
    <source>
        <dbReference type="Pfam" id="PF13525"/>
    </source>
</evidence>
<dbReference type="InterPro" id="IPR039565">
    <property type="entry name" value="BamD-like"/>
</dbReference>
<feature type="repeat" description="TPR" evidence="4">
    <location>
        <begin position="211"/>
        <end position="244"/>
    </location>
</feature>
<dbReference type="PANTHER" id="PTHR37423:SF2">
    <property type="entry name" value="MEMBRANE-BOUND LYTIC MUREIN TRANSGLYCOSYLASE C"/>
    <property type="match status" value="1"/>
</dbReference>
<gene>
    <name evidence="7" type="ORF">HMI49_04180</name>
</gene>